<dbReference type="InterPro" id="IPR012910">
    <property type="entry name" value="Plug_dom"/>
</dbReference>
<evidence type="ECO:0000256" key="4">
    <source>
        <dbReference type="ARBA" id="ARBA00022452"/>
    </source>
</evidence>
<evidence type="ECO:0000256" key="3">
    <source>
        <dbReference type="ARBA" id="ARBA00022448"/>
    </source>
</evidence>
<evidence type="ECO:0000256" key="5">
    <source>
        <dbReference type="ARBA" id="ARBA00022692"/>
    </source>
</evidence>
<accession>A0ABU9U0J1</accession>
<dbReference type="InterPro" id="IPR037066">
    <property type="entry name" value="Plug_dom_sf"/>
</dbReference>
<dbReference type="EMBL" id="JBBMQU010000005">
    <property type="protein sequence ID" value="MEM5549936.1"/>
    <property type="molecule type" value="Genomic_DNA"/>
</dbReference>
<dbReference type="Gene3D" id="2.40.170.20">
    <property type="entry name" value="TonB-dependent receptor, beta-barrel domain"/>
    <property type="match status" value="1"/>
</dbReference>
<sequence>MHAHKTYHLTRKFKLSTCALMICASFHSISKQKTDTNQYINDSAEATDTKRVQELEHIYVTGTSINDYSESANKAALKMILSQRETPQAVTVITNQMMQDWQTINIDEILEHATGFYARRSSSLDRPRFSVRGGNVNLIQVDGVQQFPGGRRPNVNGDSAAYERVEIVRGANGLLTGAGDPTATVNLVRKRATNTDFQASVGLSAGSWDNYRGEIDISGSLVEDGTIRARFVAAHYDKNSYIERYGQQKTSIYTTLEADLTDYTLLRLGVEYTDTASKGAINSHSQPYLFADGSRYNGKRSDTGMTAKWSGWPLEEHTYFIGLDHAFENDWQLNAIATYNTIEMQGGKLFFVYPEGYINPDGSSDLGFGYSAVISSSEDKQTTFDVSLQGPVELFNRTHEMIFSYNQFSRDRTSFGKQADQTSISLEGLNFHDWTGDVPHYPFKDLAKQSVNITKSNGGFAAIRINPHDRVKVILGARISNWDYRNDRFNPSTGEFQGIRYQENVTDELTPYAGLIIDISQQYSIYTSYTEAFRPQAYFDANDKMLDPSTGESYEIGIKGELLKDTLNVSAAIYENIENGLAELDPNYSEKYLTPNGNRPYIQRGEGDTTKGFEVEFSGSLSQYWNLSAGYSQHKTKSKEGKQLKTDEPNKLLNIYTTYDFDHYLTGFTAGFGVNWQNSFYATPQRPLANGQSEAYKIEQSPVTLLNFMARYEINDKTSVSLNINNLLDEHYFNSISSWDGYVLHGEPVSWQLSLRHAW</sequence>
<dbReference type="RefSeq" id="WP_342883344.1">
    <property type="nucleotide sequence ID" value="NZ_JBBMQU010000005.1"/>
</dbReference>
<evidence type="ECO:0000313" key="15">
    <source>
        <dbReference type="Proteomes" id="UP001388366"/>
    </source>
</evidence>
<feature type="domain" description="TonB-dependent receptor-like beta-barrel" evidence="12">
    <location>
        <begin position="258"/>
        <end position="727"/>
    </location>
</feature>
<dbReference type="InterPro" id="IPR010105">
    <property type="entry name" value="TonB_sidphr_rcpt"/>
</dbReference>
<dbReference type="InterPro" id="IPR039426">
    <property type="entry name" value="TonB-dep_rcpt-like"/>
</dbReference>
<dbReference type="PROSITE" id="PS52016">
    <property type="entry name" value="TONB_DEPENDENT_REC_3"/>
    <property type="match status" value="1"/>
</dbReference>
<dbReference type="Gene3D" id="2.170.130.10">
    <property type="entry name" value="TonB-dependent receptor, plug domain"/>
    <property type="match status" value="1"/>
</dbReference>
<comment type="caution">
    <text evidence="14">The sequence shown here is derived from an EMBL/GenBank/DDBJ whole genome shotgun (WGS) entry which is preliminary data.</text>
</comment>
<keyword evidence="15" id="KW-1185">Reference proteome</keyword>
<evidence type="ECO:0000313" key="14">
    <source>
        <dbReference type="EMBL" id="MEM5549936.1"/>
    </source>
</evidence>
<dbReference type="Proteomes" id="UP001388366">
    <property type="component" value="Unassembled WGS sequence"/>
</dbReference>
<dbReference type="PANTHER" id="PTHR32552:SF74">
    <property type="entry name" value="HYDROXAMATE SIDEROPHORE RECEPTOR FHUE"/>
    <property type="match status" value="1"/>
</dbReference>
<evidence type="ECO:0000256" key="1">
    <source>
        <dbReference type="ARBA" id="ARBA00004571"/>
    </source>
</evidence>
<evidence type="ECO:0000256" key="8">
    <source>
        <dbReference type="ARBA" id="ARBA00023170"/>
    </source>
</evidence>
<keyword evidence="9 10" id="KW-0998">Cell outer membrane</keyword>
<name>A0ABU9U0J1_9GAMM</name>
<dbReference type="Pfam" id="PF00593">
    <property type="entry name" value="TonB_dep_Rec_b-barrel"/>
    <property type="match status" value="1"/>
</dbReference>
<evidence type="ECO:0000256" key="2">
    <source>
        <dbReference type="ARBA" id="ARBA00009810"/>
    </source>
</evidence>
<comment type="similarity">
    <text evidence="2 10 11">Belongs to the TonB-dependent receptor family.</text>
</comment>
<reference evidence="14 15" key="1">
    <citation type="submission" date="2024-03" db="EMBL/GenBank/DDBJ databases">
        <title>Community enrichment and isolation of bacterial strains for fucoidan degradation.</title>
        <authorList>
            <person name="Sichert A."/>
        </authorList>
    </citation>
    <scope>NUCLEOTIDE SEQUENCE [LARGE SCALE GENOMIC DNA]</scope>
    <source>
        <strain evidence="14 15">AS81</strain>
    </source>
</reference>
<dbReference type="SUPFAM" id="SSF56935">
    <property type="entry name" value="Porins"/>
    <property type="match status" value="1"/>
</dbReference>
<comment type="subcellular location">
    <subcellularLocation>
        <location evidence="1 10">Cell outer membrane</location>
        <topology evidence="1 10">Multi-pass membrane protein</topology>
    </subcellularLocation>
</comment>
<evidence type="ECO:0000259" key="12">
    <source>
        <dbReference type="Pfam" id="PF00593"/>
    </source>
</evidence>
<keyword evidence="3 10" id="KW-0813">Transport</keyword>
<evidence type="ECO:0000256" key="11">
    <source>
        <dbReference type="RuleBase" id="RU003357"/>
    </source>
</evidence>
<dbReference type="Pfam" id="PF07715">
    <property type="entry name" value="Plug"/>
    <property type="match status" value="1"/>
</dbReference>
<organism evidence="14 15">
    <name type="scientific">Pseudoalteromonas neustonica</name>
    <dbReference type="NCBI Taxonomy" id="1840331"/>
    <lineage>
        <taxon>Bacteria</taxon>
        <taxon>Pseudomonadati</taxon>
        <taxon>Pseudomonadota</taxon>
        <taxon>Gammaproteobacteria</taxon>
        <taxon>Alteromonadales</taxon>
        <taxon>Pseudoalteromonadaceae</taxon>
        <taxon>Pseudoalteromonas</taxon>
    </lineage>
</organism>
<dbReference type="PANTHER" id="PTHR32552">
    <property type="entry name" value="FERRICHROME IRON RECEPTOR-RELATED"/>
    <property type="match status" value="1"/>
</dbReference>
<evidence type="ECO:0000256" key="10">
    <source>
        <dbReference type="PROSITE-ProRule" id="PRU01360"/>
    </source>
</evidence>
<evidence type="ECO:0000256" key="6">
    <source>
        <dbReference type="ARBA" id="ARBA00023077"/>
    </source>
</evidence>
<proteinExistence type="inferred from homology"/>
<keyword evidence="4 10" id="KW-1134">Transmembrane beta strand</keyword>
<evidence type="ECO:0000259" key="13">
    <source>
        <dbReference type="Pfam" id="PF07715"/>
    </source>
</evidence>
<keyword evidence="6 11" id="KW-0798">TonB box</keyword>
<dbReference type="NCBIfam" id="TIGR01783">
    <property type="entry name" value="TonB-siderophor"/>
    <property type="match status" value="1"/>
</dbReference>
<keyword evidence="7 10" id="KW-0472">Membrane</keyword>
<keyword evidence="8 14" id="KW-0675">Receptor</keyword>
<evidence type="ECO:0000256" key="7">
    <source>
        <dbReference type="ARBA" id="ARBA00023136"/>
    </source>
</evidence>
<protein>
    <submittedName>
        <fullName evidence="14">TonB-dependent siderophore receptor</fullName>
    </submittedName>
</protein>
<dbReference type="InterPro" id="IPR000531">
    <property type="entry name" value="Beta-barrel_TonB"/>
</dbReference>
<evidence type="ECO:0000256" key="9">
    <source>
        <dbReference type="ARBA" id="ARBA00023237"/>
    </source>
</evidence>
<keyword evidence="5 10" id="KW-0812">Transmembrane</keyword>
<gene>
    <name evidence="14" type="ORF">WNY63_04210</name>
</gene>
<feature type="domain" description="TonB-dependent receptor plug" evidence="13">
    <location>
        <begin position="83"/>
        <end position="181"/>
    </location>
</feature>
<dbReference type="CDD" id="cd01347">
    <property type="entry name" value="ligand_gated_channel"/>
    <property type="match status" value="1"/>
</dbReference>
<dbReference type="InterPro" id="IPR036942">
    <property type="entry name" value="Beta-barrel_TonB_sf"/>
</dbReference>